<organism evidence="2 3">
    <name type="scientific">Lentinula detonsa</name>
    <dbReference type="NCBI Taxonomy" id="2804962"/>
    <lineage>
        <taxon>Eukaryota</taxon>
        <taxon>Fungi</taxon>
        <taxon>Dikarya</taxon>
        <taxon>Basidiomycota</taxon>
        <taxon>Agaricomycotina</taxon>
        <taxon>Agaricomycetes</taxon>
        <taxon>Agaricomycetidae</taxon>
        <taxon>Agaricales</taxon>
        <taxon>Marasmiineae</taxon>
        <taxon>Omphalotaceae</taxon>
        <taxon>Lentinula</taxon>
    </lineage>
</organism>
<evidence type="ECO:0000313" key="2">
    <source>
        <dbReference type="EMBL" id="KAJ3744481.1"/>
    </source>
</evidence>
<evidence type="ECO:0000256" key="1">
    <source>
        <dbReference type="SAM" id="MobiDB-lite"/>
    </source>
</evidence>
<feature type="region of interest" description="Disordered" evidence="1">
    <location>
        <begin position="108"/>
        <end position="129"/>
    </location>
</feature>
<dbReference type="EMBL" id="JANVFU010000007">
    <property type="protein sequence ID" value="KAJ3744481.1"/>
    <property type="molecule type" value="Genomic_DNA"/>
</dbReference>
<keyword evidence="3" id="KW-1185">Reference proteome</keyword>
<name>A0A9W8P0Z2_9AGAR</name>
<dbReference type="AlphaFoldDB" id="A0A9W8P0Z2"/>
<evidence type="ECO:0000313" key="3">
    <source>
        <dbReference type="Proteomes" id="UP001142393"/>
    </source>
</evidence>
<accession>A0A9W8P0Z2</accession>
<reference evidence="2 3" key="1">
    <citation type="journal article" date="2023" name="Proc. Natl. Acad. Sci. U.S.A.">
        <title>A global phylogenomic analysis of the shiitake genus Lentinula.</title>
        <authorList>
            <person name="Sierra-Patev S."/>
            <person name="Min B."/>
            <person name="Naranjo-Ortiz M."/>
            <person name="Looney B."/>
            <person name="Konkel Z."/>
            <person name="Slot J.C."/>
            <person name="Sakamoto Y."/>
            <person name="Steenwyk J.L."/>
            <person name="Rokas A."/>
            <person name="Carro J."/>
            <person name="Camarero S."/>
            <person name="Ferreira P."/>
            <person name="Molpeceres G."/>
            <person name="Ruiz-Duenas F.J."/>
            <person name="Serrano A."/>
            <person name="Henrissat B."/>
            <person name="Drula E."/>
            <person name="Hughes K.W."/>
            <person name="Mata J.L."/>
            <person name="Ishikawa N.K."/>
            <person name="Vargas-Isla R."/>
            <person name="Ushijima S."/>
            <person name="Smith C.A."/>
            <person name="Donoghue J."/>
            <person name="Ahrendt S."/>
            <person name="Andreopoulos W."/>
            <person name="He G."/>
            <person name="LaButti K."/>
            <person name="Lipzen A."/>
            <person name="Ng V."/>
            <person name="Riley R."/>
            <person name="Sandor L."/>
            <person name="Barry K."/>
            <person name="Martinez A.T."/>
            <person name="Xiao Y."/>
            <person name="Gibbons J.G."/>
            <person name="Terashima K."/>
            <person name="Grigoriev I.V."/>
            <person name="Hibbett D."/>
        </authorList>
    </citation>
    <scope>NUCLEOTIDE SEQUENCE [LARGE SCALE GENOMIC DNA]</scope>
    <source>
        <strain evidence="2 3">TFB7810</strain>
    </source>
</reference>
<protein>
    <submittedName>
        <fullName evidence="2">Uncharacterized protein</fullName>
    </submittedName>
</protein>
<comment type="caution">
    <text evidence="2">The sequence shown here is derived from an EMBL/GenBank/DDBJ whole genome shotgun (WGS) entry which is preliminary data.</text>
</comment>
<proteinExistence type="predicted"/>
<dbReference type="Proteomes" id="UP001142393">
    <property type="component" value="Unassembled WGS sequence"/>
</dbReference>
<feature type="region of interest" description="Disordered" evidence="1">
    <location>
        <begin position="15"/>
        <end position="41"/>
    </location>
</feature>
<sequence>MSNLKATGYQTEWRPKVRAPQSSLSNTSLKHAEAPQKGNLSLRSPWLEPSCEAMPEQQLQRVSGIVCAMRLTLRMIVRPTTFLLSIWSGYFSYERNWHDLAQVQKQTARNAQPRTVEDTEGPFTAGPCTPQTTAKTTLFPIHSHLYIHTYYISVLTYLSRSNDVARSLKIYWVADPENEPPQLVKCFPSSSPVAPTQSTRTKLPAQTVIVSGAPGSWAKLAMFGINRTEIISDGLRGTMKNKPEEYYAMPGTSGLWGMARFGHKSITSYRRFAS</sequence>
<feature type="compositionally biased region" description="Polar residues" evidence="1">
    <location>
        <begin position="20"/>
        <end position="29"/>
    </location>
</feature>
<gene>
    <name evidence="2" type="ORF">DFH05DRAFT_1460565</name>
</gene>